<dbReference type="FunFam" id="1.10.238.10:FF:000149">
    <property type="entry name" value="Mitochondrial calcium uptake family member 3"/>
    <property type="match status" value="1"/>
</dbReference>
<keyword evidence="3" id="KW-0677">Repeat</keyword>
<reference evidence="11 12" key="1">
    <citation type="journal article" date="2020" name="Mol. Biol. Evol.">
        <title>Interspecific Gene Flow and the Evolution of Specialization in Black and White Rhinoceros.</title>
        <authorList>
            <person name="Moodley Y."/>
            <person name="Westbury M.V."/>
            <person name="Russo I.M."/>
            <person name="Gopalakrishnan S."/>
            <person name="Rakotoarivelo A."/>
            <person name="Olsen R.A."/>
            <person name="Prost S."/>
            <person name="Tunstall T."/>
            <person name="Ryder O.A."/>
            <person name="Dalen L."/>
            <person name="Bruford M.W."/>
        </authorList>
    </citation>
    <scope>NUCLEOTIDE SEQUENCE [LARGE SCALE GENOMIC DNA]</scope>
    <source>
        <strain evidence="11">SBR-YM</strain>
        <tissue evidence="11">Skin</tissue>
    </source>
</reference>
<dbReference type="EMBL" id="JACDTQ010002715">
    <property type="protein sequence ID" value="KAF5916327.1"/>
    <property type="molecule type" value="Genomic_DNA"/>
</dbReference>
<evidence type="ECO:0000256" key="9">
    <source>
        <dbReference type="SAM" id="MobiDB-lite"/>
    </source>
</evidence>
<dbReference type="PROSITE" id="PS50222">
    <property type="entry name" value="EF_HAND_2"/>
    <property type="match status" value="1"/>
</dbReference>
<accession>A0A7J7EKW0</accession>
<dbReference type="SUPFAM" id="SSF47473">
    <property type="entry name" value="EF-hand"/>
    <property type="match status" value="2"/>
</dbReference>
<evidence type="ECO:0000256" key="8">
    <source>
        <dbReference type="ARBA" id="ARBA00023157"/>
    </source>
</evidence>
<dbReference type="AlphaFoldDB" id="A0A7J7EKW0"/>
<sequence>MGRGREPAVLQSQGEGTALKTPDRSRKNTDYDEMIGKLSLRKQRFMQFSSLEYEGEYYMTPRDFLFSVMFEQMERKTSVKKLTKKDIEDVLAGIQKAGCGSTFFRDLGDKGLISYTEYLFLLTILTKPHTGFHVAFKMLDADGDEMVEKKEFFKVECHLYLFCILTFRFMENLQAEVQEMEFLQFSKGLSFMRKEDFAEWLLFFTNTANKDIYWKNVREKLSAGESISLDEFKSFCHFTTHLEDFAIAMQMFSLAHRPVRLAEFKRAVKVATGQELSNNILDTVFKIFDLDGDECLSHEEFLGVLKNRMHRGLWVPQQLSVQEYWKCVKKESIKGVKEVWKQAGKGLF</sequence>
<dbReference type="InterPro" id="IPR002048">
    <property type="entry name" value="EF_hand_dom"/>
</dbReference>
<feature type="region of interest" description="Disordered" evidence="9">
    <location>
        <begin position="1"/>
        <end position="29"/>
    </location>
</feature>
<protein>
    <recommendedName>
        <fullName evidence="10">EF-hand domain-containing protein</fullName>
    </recommendedName>
</protein>
<keyword evidence="8" id="KW-1015">Disulfide bond</keyword>
<evidence type="ECO:0000256" key="6">
    <source>
        <dbReference type="ARBA" id="ARBA00023128"/>
    </source>
</evidence>
<name>A0A7J7EKW0_DICBM</name>
<evidence type="ECO:0000256" key="1">
    <source>
        <dbReference type="ARBA" id="ARBA00004273"/>
    </source>
</evidence>
<feature type="domain" description="EF-hand" evidence="10">
    <location>
        <begin position="276"/>
        <end position="311"/>
    </location>
</feature>
<evidence type="ECO:0000256" key="3">
    <source>
        <dbReference type="ARBA" id="ARBA00022737"/>
    </source>
</evidence>
<keyword evidence="12" id="KW-1185">Reference proteome</keyword>
<proteinExistence type="predicted"/>
<comment type="caution">
    <text evidence="11">The sequence shown here is derived from an EMBL/GenBank/DDBJ whole genome shotgun (WGS) entry which is preliminary data.</text>
</comment>
<comment type="subcellular location">
    <subcellularLocation>
        <location evidence="1">Mitochondrion inner membrane</location>
    </subcellularLocation>
    <subcellularLocation>
        <location evidence="2">Mitochondrion intermembrane space</location>
    </subcellularLocation>
</comment>
<keyword evidence="4" id="KW-0999">Mitochondrion inner membrane</keyword>
<evidence type="ECO:0000313" key="12">
    <source>
        <dbReference type="Proteomes" id="UP000551758"/>
    </source>
</evidence>
<dbReference type="SMART" id="SM00054">
    <property type="entry name" value="EFh"/>
    <property type="match status" value="2"/>
</dbReference>
<evidence type="ECO:0000259" key="10">
    <source>
        <dbReference type="PROSITE" id="PS50222"/>
    </source>
</evidence>
<dbReference type="GO" id="GO:0051560">
    <property type="term" value="P:mitochondrial calcium ion homeostasis"/>
    <property type="evidence" value="ECO:0007669"/>
    <property type="project" value="TreeGrafter"/>
</dbReference>
<dbReference type="InterPro" id="IPR011992">
    <property type="entry name" value="EF-hand-dom_pair"/>
</dbReference>
<keyword evidence="5" id="KW-0809">Transit peptide</keyword>
<evidence type="ECO:0000313" key="11">
    <source>
        <dbReference type="EMBL" id="KAF5916327.1"/>
    </source>
</evidence>
<evidence type="ECO:0000256" key="7">
    <source>
        <dbReference type="ARBA" id="ARBA00023136"/>
    </source>
</evidence>
<organism evidence="11 12">
    <name type="scientific">Diceros bicornis minor</name>
    <name type="common">South-central black rhinoceros</name>
    <dbReference type="NCBI Taxonomy" id="77932"/>
    <lineage>
        <taxon>Eukaryota</taxon>
        <taxon>Metazoa</taxon>
        <taxon>Chordata</taxon>
        <taxon>Craniata</taxon>
        <taxon>Vertebrata</taxon>
        <taxon>Euteleostomi</taxon>
        <taxon>Mammalia</taxon>
        <taxon>Eutheria</taxon>
        <taxon>Laurasiatheria</taxon>
        <taxon>Perissodactyla</taxon>
        <taxon>Rhinocerotidae</taxon>
        <taxon>Diceros</taxon>
    </lineage>
</organism>
<dbReference type="GO" id="GO:0005509">
    <property type="term" value="F:calcium ion binding"/>
    <property type="evidence" value="ECO:0007669"/>
    <property type="project" value="InterPro"/>
</dbReference>
<keyword evidence="7" id="KW-0472">Membrane</keyword>
<dbReference type="GO" id="GO:1990246">
    <property type="term" value="C:uniplex complex"/>
    <property type="evidence" value="ECO:0007669"/>
    <property type="project" value="TreeGrafter"/>
</dbReference>
<dbReference type="PANTHER" id="PTHR12294">
    <property type="entry name" value="EF HAND DOMAIN FAMILY A1,A2-RELATED"/>
    <property type="match status" value="1"/>
</dbReference>
<dbReference type="PANTHER" id="PTHR12294:SF3">
    <property type="entry name" value="CALCIUM UPTAKE PROTEIN 2, MITOCHONDRIAL"/>
    <property type="match status" value="1"/>
</dbReference>
<keyword evidence="6" id="KW-0496">Mitochondrion</keyword>
<evidence type="ECO:0000256" key="2">
    <source>
        <dbReference type="ARBA" id="ARBA00004569"/>
    </source>
</evidence>
<dbReference type="InterPro" id="IPR039800">
    <property type="entry name" value="MICU1/2/3"/>
</dbReference>
<dbReference type="GO" id="GO:0005758">
    <property type="term" value="C:mitochondrial intermembrane space"/>
    <property type="evidence" value="ECO:0007669"/>
    <property type="project" value="UniProtKB-SubCell"/>
</dbReference>
<dbReference type="Gene3D" id="1.10.238.10">
    <property type="entry name" value="EF-hand"/>
    <property type="match status" value="1"/>
</dbReference>
<gene>
    <name evidence="11" type="ORF">HPG69_017561</name>
</gene>
<dbReference type="Proteomes" id="UP000551758">
    <property type="component" value="Unassembled WGS sequence"/>
</dbReference>
<evidence type="ECO:0000256" key="4">
    <source>
        <dbReference type="ARBA" id="ARBA00022792"/>
    </source>
</evidence>
<dbReference type="GO" id="GO:0036444">
    <property type="term" value="P:calcium import into the mitochondrion"/>
    <property type="evidence" value="ECO:0007669"/>
    <property type="project" value="TreeGrafter"/>
</dbReference>
<evidence type="ECO:0000256" key="5">
    <source>
        <dbReference type="ARBA" id="ARBA00022946"/>
    </source>
</evidence>